<dbReference type="AlphaFoldDB" id="A0A0B6XAV9"/>
<evidence type="ECO:0000313" key="1">
    <source>
        <dbReference type="EMBL" id="CDM90291.1"/>
    </source>
</evidence>
<name>A0A0B6XAV9_XENBV</name>
<gene>
    <name evidence="1" type="ORF">XBW1_2934</name>
</gene>
<dbReference type="EMBL" id="FO818637">
    <property type="protein sequence ID" value="CDM90291.1"/>
    <property type="molecule type" value="Genomic_DNA"/>
</dbReference>
<dbReference type="RefSeq" id="WP_071839212.1">
    <property type="nucleotide sequence ID" value="NZ_CAWMEF010000001.1"/>
</dbReference>
<organism evidence="1 2">
    <name type="scientific">Xenorhabdus bovienii</name>
    <name type="common">Xenorhabdus nematophila subsp. bovienii</name>
    <dbReference type="NCBI Taxonomy" id="40576"/>
    <lineage>
        <taxon>Bacteria</taxon>
        <taxon>Pseudomonadati</taxon>
        <taxon>Pseudomonadota</taxon>
        <taxon>Gammaproteobacteria</taxon>
        <taxon>Enterobacterales</taxon>
        <taxon>Morganellaceae</taxon>
        <taxon>Xenorhabdus</taxon>
    </lineage>
</organism>
<reference evidence="1 2" key="1">
    <citation type="submission" date="2014-02" db="EMBL/GenBank/DDBJ databases">
        <authorList>
            <person name="Genoscope - CEA"/>
        </authorList>
    </citation>
    <scope>NUCLEOTIDE SEQUENCE [LARGE SCALE GENOMIC DNA]</scope>
    <source>
        <strain evidence="1 2">CS03</strain>
    </source>
</reference>
<dbReference type="InterPro" id="IPR024684">
    <property type="entry name" value="Tscrpt_act_PerC/SfV_Orf40"/>
</dbReference>
<sequence length="64" mass="7507">MTTYEQAKQLARILELQGFFRRAANKWGEALSLSLTQEHKQEQECTKNNLRCVRQARITIREGL</sequence>
<dbReference type="Pfam" id="PF06069">
    <property type="entry name" value="PerC"/>
    <property type="match status" value="1"/>
</dbReference>
<protein>
    <recommendedName>
        <fullName evidence="3">PerC family transcriptional regulator</fullName>
    </recommendedName>
</protein>
<proteinExistence type="predicted"/>
<dbReference type="KEGG" id="xbv:XBW1_2934"/>
<dbReference type="Proteomes" id="UP000032930">
    <property type="component" value="Chromosome"/>
</dbReference>
<accession>A0A0B6XAV9</accession>
<evidence type="ECO:0000313" key="2">
    <source>
        <dbReference type="Proteomes" id="UP000032930"/>
    </source>
</evidence>
<evidence type="ECO:0008006" key="3">
    <source>
        <dbReference type="Google" id="ProtNLM"/>
    </source>
</evidence>